<reference evidence="1 2" key="1">
    <citation type="journal article" date="2012" name="Eukaryot. Cell">
        <title>Draft genome sequence of CBS 2479, the standard type strain of Trichosporon asahii.</title>
        <authorList>
            <person name="Yang R.Y."/>
            <person name="Li H.T."/>
            <person name="Zhu H."/>
            <person name="Zhou G.P."/>
            <person name="Wang M."/>
            <person name="Wang L."/>
        </authorList>
    </citation>
    <scope>NUCLEOTIDE SEQUENCE [LARGE SCALE GENOMIC DNA]</scope>
    <source>
        <strain evidence="2">ATCC 90039 / CBS 2479 / JCM 2466 / KCTC 7840 / NCYC 2677 / UAMH 7654</strain>
    </source>
</reference>
<dbReference type="AlphaFoldDB" id="J6F9H8"/>
<dbReference type="VEuPathDB" id="FungiDB:A1Q1_06845"/>
<proteinExistence type="predicted"/>
<sequence length="315" mass="35753">MVATIHYAYFPGIFSSIIGHCDPKTQNKLRLLCSAVKLEINELHCRFITLYFDPVDEDENPGIPPEEVSLSVVADLRPKVPVLRPSTAPVRKGTVARNLAKGIDPAHAFALRCARGVYTWTDDLAWDLFNKVQAEQYEQYGLSYHSPFRLLERVTRMDIFVGDVAALETHDSGPIPLPSCVRNLVLHVKGRDRWAGDRELVHGCPSLRIEFQKPSLERRQLEQLRLEHHQPATSTLLRTLIVPCVELLILIVWTEQLAISYLSSIKDRERHPDLRIVVATGYDSQPEEQRQLLQTLTEVIDADIAVCRLADVPRD</sequence>
<comment type="caution">
    <text evidence="1">The sequence shown here is derived from an EMBL/GenBank/DDBJ whole genome shotgun (WGS) entry which is preliminary data.</text>
</comment>
<evidence type="ECO:0000313" key="1">
    <source>
        <dbReference type="EMBL" id="EJT51922.1"/>
    </source>
</evidence>
<gene>
    <name evidence="1" type="ORF">A1Q1_06845</name>
</gene>
<dbReference type="HOGENOM" id="CLU_861033_0_0_1"/>
<dbReference type="GeneID" id="25990357"/>
<dbReference type="KEGG" id="tasa:A1Q1_06845"/>
<name>J6F9H8_TRIAS</name>
<organism evidence="1 2">
    <name type="scientific">Trichosporon asahii var. asahii (strain ATCC 90039 / CBS 2479 / JCM 2466 / KCTC 7840 / NBRC 103889/ NCYC 2677 / UAMH 7654)</name>
    <name type="common">Yeast</name>
    <dbReference type="NCBI Taxonomy" id="1186058"/>
    <lineage>
        <taxon>Eukaryota</taxon>
        <taxon>Fungi</taxon>
        <taxon>Dikarya</taxon>
        <taxon>Basidiomycota</taxon>
        <taxon>Agaricomycotina</taxon>
        <taxon>Tremellomycetes</taxon>
        <taxon>Trichosporonales</taxon>
        <taxon>Trichosporonaceae</taxon>
        <taxon>Trichosporon</taxon>
    </lineage>
</organism>
<evidence type="ECO:0000313" key="2">
    <source>
        <dbReference type="Proteomes" id="UP000002748"/>
    </source>
</evidence>
<accession>J6F9H8</accession>
<dbReference type="Proteomes" id="UP000002748">
    <property type="component" value="Unassembled WGS sequence"/>
</dbReference>
<protein>
    <submittedName>
        <fullName evidence="1">Uncharacterized protein</fullName>
    </submittedName>
</protein>
<dbReference type="EMBL" id="ALBS01000041">
    <property type="protein sequence ID" value="EJT51922.1"/>
    <property type="molecule type" value="Genomic_DNA"/>
</dbReference>
<dbReference type="RefSeq" id="XP_014182569.1">
    <property type="nucleotide sequence ID" value="XM_014327094.1"/>
</dbReference>